<organism evidence="1 2">
    <name type="scientific">Kribbella amoyensis</name>
    <dbReference type="NCBI Taxonomy" id="996641"/>
    <lineage>
        <taxon>Bacteria</taxon>
        <taxon>Bacillati</taxon>
        <taxon>Actinomycetota</taxon>
        <taxon>Actinomycetes</taxon>
        <taxon>Propionibacteriales</taxon>
        <taxon>Kribbellaceae</taxon>
        <taxon>Kribbella</taxon>
    </lineage>
</organism>
<comment type="caution">
    <text evidence="1">The sequence shown here is derived from an EMBL/GenBank/DDBJ whole genome shotgun (WGS) entry which is preliminary data.</text>
</comment>
<dbReference type="AlphaFoldDB" id="A0A561C0W4"/>
<dbReference type="Proteomes" id="UP000318380">
    <property type="component" value="Unassembled WGS sequence"/>
</dbReference>
<dbReference type="EMBL" id="VIVK01000001">
    <property type="protein sequence ID" value="TWD84813.1"/>
    <property type="molecule type" value="Genomic_DNA"/>
</dbReference>
<protein>
    <submittedName>
        <fullName evidence="1">Uncharacterized protein DUF4265</fullName>
    </submittedName>
</protein>
<evidence type="ECO:0000313" key="2">
    <source>
        <dbReference type="Proteomes" id="UP000318380"/>
    </source>
</evidence>
<keyword evidence="2" id="KW-1185">Reference proteome</keyword>
<sequence>MFAYDLNYGDEVAVLASAEGSLVATGISKDSRNYTFRIWLEHGDSDQIRQILTEFGGMGCLVEAYSAKLMALSCPADAAQAVADALQSCELEGRFVYETGRQRTR</sequence>
<proteinExistence type="predicted"/>
<accession>A0A561C0W4</accession>
<evidence type="ECO:0000313" key="1">
    <source>
        <dbReference type="EMBL" id="TWD84813.1"/>
    </source>
</evidence>
<dbReference type="Pfam" id="PF14085">
    <property type="entry name" value="DUF4265"/>
    <property type="match status" value="1"/>
</dbReference>
<reference evidence="1 2" key="1">
    <citation type="submission" date="2019-06" db="EMBL/GenBank/DDBJ databases">
        <title>Sequencing the genomes of 1000 actinobacteria strains.</title>
        <authorList>
            <person name="Klenk H.-P."/>
        </authorList>
    </citation>
    <scope>NUCLEOTIDE SEQUENCE [LARGE SCALE GENOMIC DNA]</scope>
    <source>
        <strain evidence="1 2">DSM 24683</strain>
    </source>
</reference>
<dbReference type="InterPro" id="IPR025361">
    <property type="entry name" value="DUF4265"/>
</dbReference>
<gene>
    <name evidence="1" type="ORF">FB561_6009</name>
</gene>
<name>A0A561C0W4_9ACTN</name>